<dbReference type="InterPro" id="IPR039781">
    <property type="entry name" value="Rad21/Rec8-like"/>
</dbReference>
<feature type="domain" description="Rad21/Rec8-like protein N-terminal" evidence="6">
    <location>
        <begin position="2"/>
        <end position="36"/>
    </location>
</feature>
<gene>
    <name evidence="7" type="ORF">L484_006925</name>
</gene>
<evidence type="ECO:0000259" key="6">
    <source>
        <dbReference type="Pfam" id="PF04825"/>
    </source>
</evidence>
<organism evidence="7 8">
    <name type="scientific">Morus notabilis</name>
    <dbReference type="NCBI Taxonomy" id="981085"/>
    <lineage>
        <taxon>Eukaryota</taxon>
        <taxon>Viridiplantae</taxon>
        <taxon>Streptophyta</taxon>
        <taxon>Embryophyta</taxon>
        <taxon>Tracheophyta</taxon>
        <taxon>Spermatophyta</taxon>
        <taxon>Magnoliopsida</taxon>
        <taxon>eudicotyledons</taxon>
        <taxon>Gunneridae</taxon>
        <taxon>Pentapetalae</taxon>
        <taxon>rosids</taxon>
        <taxon>fabids</taxon>
        <taxon>Rosales</taxon>
        <taxon>Moraceae</taxon>
        <taxon>Moreae</taxon>
        <taxon>Morus</taxon>
    </lineage>
</organism>
<dbReference type="GO" id="GO:0003682">
    <property type="term" value="F:chromatin binding"/>
    <property type="evidence" value="ECO:0007669"/>
    <property type="project" value="TreeGrafter"/>
</dbReference>
<dbReference type="Pfam" id="PF04825">
    <property type="entry name" value="Rad21_Rec8_N"/>
    <property type="match status" value="1"/>
</dbReference>
<dbReference type="InterPro" id="IPR023093">
    <property type="entry name" value="ScpA-like_C"/>
</dbReference>
<evidence type="ECO:0000256" key="1">
    <source>
        <dbReference type="ARBA" id="ARBA00004123"/>
    </source>
</evidence>
<evidence type="ECO:0000256" key="2">
    <source>
        <dbReference type="ARBA" id="ARBA00009870"/>
    </source>
</evidence>
<name>W9QDL0_9ROSA</name>
<dbReference type="InterPro" id="IPR036390">
    <property type="entry name" value="WH_DNA-bd_sf"/>
</dbReference>
<keyword evidence="8" id="KW-1185">Reference proteome</keyword>
<evidence type="ECO:0000256" key="4">
    <source>
        <dbReference type="SAM" id="MobiDB-lite"/>
    </source>
</evidence>
<feature type="region of interest" description="Disordered" evidence="4">
    <location>
        <begin position="307"/>
        <end position="357"/>
    </location>
</feature>
<dbReference type="Gene3D" id="1.10.10.580">
    <property type="entry name" value="Structural maintenance of chromosome 1. Chain E"/>
    <property type="match status" value="1"/>
</dbReference>
<comment type="subcellular location">
    <subcellularLocation>
        <location evidence="1">Nucleus</location>
    </subcellularLocation>
</comment>
<feature type="compositionally biased region" description="Basic and acidic residues" evidence="4">
    <location>
        <begin position="236"/>
        <end position="251"/>
    </location>
</feature>
<reference evidence="8" key="1">
    <citation type="submission" date="2013-01" db="EMBL/GenBank/DDBJ databases">
        <title>Draft Genome Sequence of a Mulberry Tree, Morus notabilis C.K. Schneid.</title>
        <authorList>
            <person name="He N."/>
            <person name="Zhao S."/>
        </authorList>
    </citation>
    <scope>NUCLEOTIDE SEQUENCE</scope>
</reference>
<dbReference type="GO" id="GO:0005634">
    <property type="term" value="C:nucleus"/>
    <property type="evidence" value="ECO:0007669"/>
    <property type="project" value="UniProtKB-SubCell"/>
</dbReference>
<dbReference type="InterPro" id="IPR006910">
    <property type="entry name" value="Rad21_Rec8_N"/>
</dbReference>
<dbReference type="Proteomes" id="UP000030645">
    <property type="component" value="Unassembled WGS sequence"/>
</dbReference>
<evidence type="ECO:0000313" key="8">
    <source>
        <dbReference type="Proteomes" id="UP000030645"/>
    </source>
</evidence>
<evidence type="ECO:0000259" key="5">
    <source>
        <dbReference type="Pfam" id="PF04824"/>
    </source>
</evidence>
<sequence>MKINRRKLNKLDIIKICEEILNPSVPMALRLSGILMGLILKSSLNCQFLKLNSDELLELYTLHFPPDDVNRFLIEINNAWKVKASPDSTLLPRGKSQAKKEAVTLPDNQDVDFGDTEQSLNYSNTAAMGFQETNYFAMRLDSIDEAFINGDARDGDRSEHFHQAKPEDITLCEPFDPYQANATMYNHYERFDVEGDDAMQFNFTSGEPTHIPSTYIPSPPPQPEPQRGGDDQASTDEIHDENLEPWGDQKDEREEVRQHFEDFLRGFGSQSLNMPEGLRYAANDISTELLASMKGGVGETSTHFMATPRNSGGDISSIPSTGSGHGISSNNSKVNAGRSDNKRPYSPSRQRSGNLRPVAEENSLHYIYPNYPTTNIDPNFILASVDENNGLTPDQELLVETGPTQTQLPVITQPVDHITDSIKMQLKAHFDTPGAPQVESLNNLALGMTRKGAAQLFFQTCVLATRDALRVEQKVPYGQILISRGEKM</sequence>
<feature type="compositionally biased region" description="Polar residues" evidence="4">
    <location>
        <begin position="307"/>
        <end position="334"/>
    </location>
</feature>
<dbReference type="SUPFAM" id="SSF46785">
    <property type="entry name" value="Winged helix' DNA-binding domain"/>
    <property type="match status" value="1"/>
</dbReference>
<dbReference type="Pfam" id="PF04824">
    <property type="entry name" value="Rad21_Rec8"/>
    <property type="match status" value="1"/>
</dbReference>
<dbReference type="GO" id="GO:0008278">
    <property type="term" value="C:cohesin complex"/>
    <property type="evidence" value="ECO:0007669"/>
    <property type="project" value="InterPro"/>
</dbReference>
<dbReference type="PANTHER" id="PTHR12585">
    <property type="entry name" value="SCC1 / RAD21 FAMILY MEMBER"/>
    <property type="match status" value="1"/>
</dbReference>
<keyword evidence="3" id="KW-0539">Nucleus</keyword>
<dbReference type="GO" id="GO:0051754">
    <property type="term" value="P:meiotic sister chromatid cohesion, centromeric"/>
    <property type="evidence" value="ECO:0007669"/>
    <property type="project" value="TreeGrafter"/>
</dbReference>
<evidence type="ECO:0000256" key="3">
    <source>
        <dbReference type="ARBA" id="ARBA00023242"/>
    </source>
</evidence>
<evidence type="ECO:0000313" key="7">
    <source>
        <dbReference type="EMBL" id="EXB29251.1"/>
    </source>
</evidence>
<dbReference type="EMBL" id="KE343432">
    <property type="protein sequence ID" value="EXB29251.1"/>
    <property type="molecule type" value="Genomic_DNA"/>
</dbReference>
<comment type="similarity">
    <text evidence="2">Belongs to the rad21 family.</text>
</comment>
<dbReference type="AlphaFoldDB" id="W9QDL0"/>
<protein>
    <submittedName>
        <fullName evidence="7">Sister chromatid cohesion 1 protein 1</fullName>
    </submittedName>
</protein>
<accession>W9QDL0</accession>
<feature type="domain" description="Rad21/Rec8-like protein C-terminal eukaryotic" evidence="5">
    <location>
        <begin position="435"/>
        <end position="488"/>
    </location>
</feature>
<dbReference type="InterPro" id="IPR006909">
    <property type="entry name" value="Rad21/Rec8_C_eu"/>
</dbReference>
<dbReference type="STRING" id="981085.W9QDL0"/>
<feature type="region of interest" description="Disordered" evidence="4">
    <location>
        <begin position="200"/>
        <end position="251"/>
    </location>
</feature>
<dbReference type="eggNOG" id="KOG1213">
    <property type="taxonomic scope" value="Eukaryota"/>
</dbReference>
<dbReference type="PANTHER" id="PTHR12585:SF64">
    <property type="entry name" value="SISTER CHROMATID COHESION 1 PROTEIN 1"/>
    <property type="match status" value="1"/>
</dbReference>
<proteinExistence type="inferred from homology"/>